<proteinExistence type="predicted"/>
<reference evidence="2 3" key="1">
    <citation type="journal article" date="2022" name="bioRxiv">
        <title>Genomics of Preaxostyla Flagellates Illuminates Evolutionary Transitions and the Path Towards Mitochondrial Loss.</title>
        <authorList>
            <person name="Novak L.V.F."/>
            <person name="Treitli S.C."/>
            <person name="Pyrih J."/>
            <person name="Halakuc P."/>
            <person name="Pipaliya S.V."/>
            <person name="Vacek V."/>
            <person name="Brzon O."/>
            <person name="Soukal P."/>
            <person name="Eme L."/>
            <person name="Dacks J.B."/>
            <person name="Karnkowska A."/>
            <person name="Elias M."/>
            <person name="Hampl V."/>
        </authorList>
    </citation>
    <scope>NUCLEOTIDE SEQUENCE [LARGE SCALE GENOMIC DNA]</scope>
    <source>
        <strain evidence="2">NAU3</strain>
        <tissue evidence="2">Gut</tissue>
    </source>
</reference>
<feature type="region of interest" description="Disordered" evidence="1">
    <location>
        <begin position="354"/>
        <end position="376"/>
    </location>
</feature>
<evidence type="ECO:0000256" key="1">
    <source>
        <dbReference type="SAM" id="MobiDB-lite"/>
    </source>
</evidence>
<dbReference type="EMBL" id="JARBJD010000038">
    <property type="protein sequence ID" value="KAK2958339.1"/>
    <property type="molecule type" value="Genomic_DNA"/>
</dbReference>
<comment type="caution">
    <text evidence="2">The sequence shown here is derived from an EMBL/GenBank/DDBJ whole genome shotgun (WGS) entry which is preliminary data.</text>
</comment>
<keyword evidence="3" id="KW-1185">Reference proteome</keyword>
<feature type="region of interest" description="Disordered" evidence="1">
    <location>
        <begin position="281"/>
        <end position="308"/>
    </location>
</feature>
<sequence length="1017" mass="116511">MTKEQALLRDTFALFKEDSIPSLLDHLRASEGIVTDENIAWFEDGFCEPFRPYFIPNRIVCLVIITSTLSEKCENMLVKVLSHILLAWPYDIFPSEQTEYFYTFLCQFSLQSVGLRLMLRTMREYHLKWYLMEFLVDNCQPSSDPSAPSQIILTRPTPLLITAIDEMNTHFSIHDLSRYLSTPPDLTTDEDDDSSARTDLAIDVLFLSLLSVVSNEAFHKPARHLLTRMFEMSEGELEKLLLEREVRRGDLEMEWLGEERQTENTLSFTDGVLMLLGRRETEWERDEDTNEAVTDEENKEQEPESVEYPRSVYNTPLQEVASTPTVFLHRVACLLISVLFSAECDCLPSKHQPIASPSTINNDPDSTNDSVSEPTNHKMSESHLFRICLKLTGWLQTTFTEWQSGSVFTKTVRMDVESAVSIVFLLLPHADLDSQCFLVSLFRTFSHFTEMVPLVITPDLVRKVALFFARLGPSLPPQLVQSVEYGVRLMMAGKRTPQVGPFFEEAAELCRPILAELVGQLESDVEGRREVAAQIWVIVSSNDDSLLYSSNLPVHLLSVLSDETDDNEAFFILRACTKAFSDGCRHSSPVHSLLSKHFPLLLRLGKKISRLQLAVEAWRLLLQMLFEVTSPARSQKEEMIQFLGTLEGFAVDYGETVGRVLQMRNRPNSTLQGDEDINQHLHFLAYGLKCFQKLFQHIDFSPLHLTLVPTLTPLRPFFGSDEDSLWVRDSPTYLTLSSFRHLNPFHFIPTSPSFPTEQSVLDDILRSKIARAEWIIRNGEDVKQTHQSERDHINIQTSYHLHRTRQVKLALECAIRLPRLLHNSVPFHRARQAQVEQGEEKRWTKHLIDTAESLLSTFYFRILTTLPKNIVISREVDIGFVGWAFLDGNRRDAITSQNEEDSTPSEPSLSFFENIQFAVMWAMKGMVESPFSRPSRIFNRGLQVMWKLVHNSILFRPPFDTAIEQTAVQMCVCLREEGLEDVVGVVECLLDSSLLTQFGQNNDHDGDDFTLFDRRFT</sequence>
<feature type="compositionally biased region" description="Polar residues" evidence="1">
    <location>
        <begin position="355"/>
        <end position="374"/>
    </location>
</feature>
<dbReference type="Proteomes" id="UP001281761">
    <property type="component" value="Unassembled WGS sequence"/>
</dbReference>
<organism evidence="2 3">
    <name type="scientific">Blattamonas nauphoetae</name>
    <dbReference type="NCBI Taxonomy" id="2049346"/>
    <lineage>
        <taxon>Eukaryota</taxon>
        <taxon>Metamonada</taxon>
        <taxon>Preaxostyla</taxon>
        <taxon>Oxymonadida</taxon>
        <taxon>Blattamonas</taxon>
    </lineage>
</organism>
<evidence type="ECO:0000313" key="3">
    <source>
        <dbReference type="Proteomes" id="UP001281761"/>
    </source>
</evidence>
<gene>
    <name evidence="2" type="ORF">BLNAU_6609</name>
</gene>
<name>A0ABQ9Y3Q9_9EUKA</name>
<evidence type="ECO:0000313" key="2">
    <source>
        <dbReference type="EMBL" id="KAK2958339.1"/>
    </source>
</evidence>
<accession>A0ABQ9Y3Q9</accession>
<protein>
    <submittedName>
        <fullName evidence="2">Uncharacterized protein</fullName>
    </submittedName>
</protein>
<feature type="compositionally biased region" description="Acidic residues" evidence="1">
    <location>
        <begin position="283"/>
        <end position="305"/>
    </location>
</feature>